<dbReference type="OrthoDB" id="10341246at2759"/>
<dbReference type="Gene3D" id="3.40.395.10">
    <property type="entry name" value="Adenoviral Proteinase, Chain A"/>
    <property type="match status" value="1"/>
</dbReference>
<feature type="region of interest" description="Disordered" evidence="4">
    <location>
        <begin position="33"/>
        <end position="56"/>
    </location>
</feature>
<feature type="compositionally biased region" description="Basic and acidic residues" evidence="4">
    <location>
        <begin position="605"/>
        <end position="629"/>
    </location>
</feature>
<keyword evidence="5" id="KW-1133">Transmembrane helix</keyword>
<name>A0A9P1DVE6_9DINO</name>
<dbReference type="EMBL" id="CAMXCT020006617">
    <property type="protein sequence ID" value="CAL1170405.1"/>
    <property type="molecule type" value="Genomic_DNA"/>
</dbReference>
<feature type="compositionally biased region" description="Basic residues" evidence="4">
    <location>
        <begin position="661"/>
        <end position="675"/>
    </location>
</feature>
<comment type="caution">
    <text evidence="7">The sequence shown here is derived from an EMBL/GenBank/DDBJ whole genome shotgun (WGS) entry which is preliminary data.</text>
</comment>
<protein>
    <recommendedName>
        <fullName evidence="6">Ubiquitin-like protease family profile domain-containing protein</fullName>
    </recommendedName>
</protein>
<feature type="region of interest" description="Disordered" evidence="4">
    <location>
        <begin position="656"/>
        <end position="695"/>
    </location>
</feature>
<keyword evidence="3" id="KW-0378">Hydrolase</keyword>
<keyword evidence="5" id="KW-0472">Membrane</keyword>
<gene>
    <name evidence="7" type="ORF">C1SCF055_LOCUS41708</name>
</gene>
<feature type="compositionally biased region" description="Basic residues" evidence="4">
    <location>
        <begin position="36"/>
        <end position="49"/>
    </location>
</feature>
<dbReference type="PROSITE" id="PS50600">
    <property type="entry name" value="ULP_PROTEASE"/>
    <property type="match status" value="1"/>
</dbReference>
<dbReference type="InterPro" id="IPR003653">
    <property type="entry name" value="Peptidase_C48_C"/>
</dbReference>
<feature type="region of interest" description="Disordered" evidence="4">
    <location>
        <begin position="594"/>
        <end position="629"/>
    </location>
</feature>
<evidence type="ECO:0000313" key="9">
    <source>
        <dbReference type="Proteomes" id="UP001152797"/>
    </source>
</evidence>
<evidence type="ECO:0000313" key="7">
    <source>
        <dbReference type="EMBL" id="CAI4017030.1"/>
    </source>
</evidence>
<dbReference type="GO" id="GO:0008234">
    <property type="term" value="F:cysteine-type peptidase activity"/>
    <property type="evidence" value="ECO:0007669"/>
    <property type="project" value="InterPro"/>
</dbReference>
<dbReference type="Proteomes" id="UP001152797">
    <property type="component" value="Unassembled WGS sequence"/>
</dbReference>
<keyword evidence="5" id="KW-0812">Transmembrane</keyword>
<reference evidence="8" key="2">
    <citation type="submission" date="2024-04" db="EMBL/GenBank/DDBJ databases">
        <authorList>
            <person name="Chen Y."/>
            <person name="Shah S."/>
            <person name="Dougan E. K."/>
            <person name="Thang M."/>
            <person name="Chan C."/>
        </authorList>
    </citation>
    <scope>NUCLEOTIDE SEQUENCE [LARGE SCALE GENOMIC DNA]</scope>
</reference>
<proteinExistence type="inferred from homology"/>
<dbReference type="EMBL" id="CAMXCT030006617">
    <property type="protein sequence ID" value="CAL4804342.1"/>
    <property type="molecule type" value="Genomic_DNA"/>
</dbReference>
<dbReference type="InterPro" id="IPR038765">
    <property type="entry name" value="Papain-like_cys_pep_sf"/>
</dbReference>
<evidence type="ECO:0000256" key="4">
    <source>
        <dbReference type="SAM" id="MobiDB-lite"/>
    </source>
</evidence>
<evidence type="ECO:0000256" key="2">
    <source>
        <dbReference type="ARBA" id="ARBA00022670"/>
    </source>
</evidence>
<evidence type="ECO:0000256" key="3">
    <source>
        <dbReference type="ARBA" id="ARBA00022801"/>
    </source>
</evidence>
<sequence length="1197" mass="135070">MRKVYGVTVQRLKDIYAKREQWIKLVKTNNLGTNRGAKRGKRRKVKNAKIRSAGGGRKREYQEQISKLKGWLQQERSFGHNISKRELLSEFCCYLVQYAKDLLSQADQMAAADSPLMQAKVKLMRKEADAAMERKKKLMNGSTSYGRNYTDKLIEWIGASYMQKELSHKLSAIESKARAQLTYQAADEAALEESGLVSNPAEVIEARKNLCITMSDQVPIWGKAVSQKIIFAEHELAGCRYQDAKNFSEIREEMAAVQAKVKNNAAQIITACEDVGFKKIAGMRTMSANSYDEKYRLTYEARQKIYNIVGEGPLTGQVAKGLLVFGGQHARLSNVDEHCKWIETEEFLIGDNQVKHEAGQVCKVMKPFVKLRNEFPDLFEKISIMTQPASNCDGVLMKWIAMEQAMQEPAGIAIKDSFAANFAAETAQAEHICNIASAHILGHMTAQLQVTDTDFARAFKHKFKHELDAMRRDYKKEKGNEKGFSIGHEQIIKAAVSSQDYMEELNEKNNWVVEAAIRNGLVAYRCSPSGELKKITDEEWACKMGTKRIPSDWLEPRYSWLQDGVPSIPDFSLSRDASCITDLISWSYDHPVQAGEEEEHQVPAGDEKEHAEKEHESKHEMEAAKEKSELDFTDISDERWLSKKLLSSMSKEEALGQIKARSNKKKRIGKRLLKKSIKEKPSAKTKASLKNKPPAKAKLVKKNSMKKVGDGVGKKLLASMKKEMQLTEHAGEEKPPLPPPSEHPLMGLEVRITDEQAGPKSFGKTGTLSSINEHKATVFTASGTISCATNHIEEERAEWKKPVQHKNFNSLSRAVMQKILEVMACFPQPFVEYSLQLQPIEADGYLEDEHLVAAWEWMRYSLKIPYEVQMLDPALVARLSTNLTSEDEETFQHLQASILSFASGVEILLCPIQGHSPAHWTLLVKDSSGWRYYETLSSLHKECHQRAVALISLFDSVEKDQVQLQRCNHIKQKNADCGLFVIAYMEQEACRSTSGPASRGWPDHLQSDWKIKVQKLQKALQTEFDKLMKAKHEAEKQAASLKKKQEDAHTKASERLKKLKDHKSAAALDAIANMTKNSQFFRVKDLSDHAVYQIQRADEKLTLCGSCRYQTGCLRCDAAKALSYHIRNEAQKANKVPKWEGPGLKGMVRFFCMFFSEFLVLGGMLLVVVVVVVVVVLQLLLLLLAQVEASGEEKEED</sequence>
<dbReference type="EMBL" id="CAMXCT010006617">
    <property type="protein sequence ID" value="CAI4017030.1"/>
    <property type="molecule type" value="Genomic_DNA"/>
</dbReference>
<comment type="similarity">
    <text evidence="1">Belongs to the peptidase C48 family.</text>
</comment>
<reference evidence="7" key="1">
    <citation type="submission" date="2022-10" db="EMBL/GenBank/DDBJ databases">
        <authorList>
            <person name="Chen Y."/>
            <person name="Dougan E. K."/>
            <person name="Chan C."/>
            <person name="Rhodes N."/>
            <person name="Thang M."/>
        </authorList>
    </citation>
    <scope>NUCLEOTIDE SEQUENCE</scope>
</reference>
<feature type="compositionally biased region" description="Basic and acidic residues" evidence="4">
    <location>
        <begin position="1043"/>
        <end position="1054"/>
    </location>
</feature>
<feature type="domain" description="Ubiquitin-like protease family profile" evidence="6">
    <location>
        <begin position="801"/>
        <end position="988"/>
    </location>
</feature>
<feature type="transmembrane region" description="Helical" evidence="5">
    <location>
        <begin position="1158"/>
        <end position="1184"/>
    </location>
</feature>
<keyword evidence="2" id="KW-0645">Protease</keyword>
<evidence type="ECO:0000256" key="5">
    <source>
        <dbReference type="SAM" id="Phobius"/>
    </source>
</evidence>
<evidence type="ECO:0000259" key="6">
    <source>
        <dbReference type="PROSITE" id="PS50600"/>
    </source>
</evidence>
<dbReference type="SUPFAM" id="SSF54001">
    <property type="entry name" value="Cysteine proteinases"/>
    <property type="match status" value="1"/>
</dbReference>
<keyword evidence="9" id="KW-1185">Reference proteome</keyword>
<evidence type="ECO:0000313" key="8">
    <source>
        <dbReference type="EMBL" id="CAL1170405.1"/>
    </source>
</evidence>
<evidence type="ECO:0000256" key="1">
    <source>
        <dbReference type="ARBA" id="ARBA00005234"/>
    </source>
</evidence>
<dbReference type="GO" id="GO:0006508">
    <property type="term" value="P:proteolysis"/>
    <property type="evidence" value="ECO:0007669"/>
    <property type="project" value="UniProtKB-KW"/>
</dbReference>
<feature type="region of interest" description="Disordered" evidence="4">
    <location>
        <begin position="1035"/>
        <end position="1054"/>
    </location>
</feature>
<organism evidence="7">
    <name type="scientific">Cladocopium goreaui</name>
    <dbReference type="NCBI Taxonomy" id="2562237"/>
    <lineage>
        <taxon>Eukaryota</taxon>
        <taxon>Sar</taxon>
        <taxon>Alveolata</taxon>
        <taxon>Dinophyceae</taxon>
        <taxon>Suessiales</taxon>
        <taxon>Symbiodiniaceae</taxon>
        <taxon>Cladocopium</taxon>
    </lineage>
</organism>
<accession>A0A9P1DVE6</accession>
<dbReference type="AlphaFoldDB" id="A0A9P1DVE6"/>